<dbReference type="PANTHER" id="PTHR43319:SF3">
    <property type="entry name" value="BETA-LACTAMASE-RELATED DOMAIN-CONTAINING PROTEIN"/>
    <property type="match status" value="1"/>
</dbReference>
<dbReference type="PANTHER" id="PTHR43319">
    <property type="entry name" value="BETA-LACTAMASE-RELATED"/>
    <property type="match status" value="1"/>
</dbReference>
<dbReference type="InterPro" id="IPR052907">
    <property type="entry name" value="Beta-lactamase/esterase"/>
</dbReference>
<gene>
    <name evidence="2" type="ORF">GCM10012289_01190</name>
</gene>
<name>A0A917YNR9_9ACTN</name>
<reference evidence="2" key="2">
    <citation type="submission" date="2020-09" db="EMBL/GenBank/DDBJ databases">
        <authorList>
            <person name="Sun Q."/>
            <person name="Zhou Y."/>
        </authorList>
    </citation>
    <scope>NUCLEOTIDE SEQUENCE</scope>
    <source>
        <strain evidence="2">CGMCC 4.7368</strain>
    </source>
</reference>
<sequence length="384" mass="41201">METQIHGYVAPGFERVRTQFERNFAVLGEVGASVAVHHRGSLVVDLWAGSAGDGRDWEERTMAPVFSVSKGIAAIVLTYLASRGDLRIDAPIAEVWPEFAQNGKAGVTLRHVLSHTAGLPWFDGSSEVVSFDSIEGWASRDHVEDCIARQAPLWEPGTQVAYHSFTYGWIADAVVRRATGRTIGEVLARDLAGPLDADFAIGYRGDPGRVAELVPPKQISDTRKADTAGDAARAMFYGPEVRPMWEIAGMPSYWALGGCAAGGVGNARGIARLYSLLTTSQEEGGLIPEASVAEHTREQFSDRDRAFGFWSRTGLGFGLATEDGISYGPFVNAAGFSGMGGALGFADRTRAVTFGYAMNQIRLESYGNVSTVAALLDALDQCID</sequence>
<feature type="domain" description="Beta-lactamase-related" evidence="1">
    <location>
        <begin position="21"/>
        <end position="360"/>
    </location>
</feature>
<dbReference type="RefSeq" id="WP_189121946.1">
    <property type="nucleotide sequence ID" value="NZ_BMNH01000001.1"/>
</dbReference>
<dbReference type="GO" id="GO:0016787">
    <property type="term" value="F:hydrolase activity"/>
    <property type="evidence" value="ECO:0007669"/>
    <property type="project" value="UniProtKB-KW"/>
</dbReference>
<dbReference type="InterPro" id="IPR001466">
    <property type="entry name" value="Beta-lactam-related"/>
</dbReference>
<dbReference type="EMBL" id="BMNH01000001">
    <property type="protein sequence ID" value="GGO60703.1"/>
    <property type="molecule type" value="Genomic_DNA"/>
</dbReference>
<dbReference type="Proteomes" id="UP000646523">
    <property type="component" value="Unassembled WGS sequence"/>
</dbReference>
<comment type="caution">
    <text evidence="2">The sequence shown here is derived from an EMBL/GenBank/DDBJ whole genome shotgun (WGS) entry which is preliminary data.</text>
</comment>
<dbReference type="SUPFAM" id="SSF56601">
    <property type="entry name" value="beta-lactamase/transpeptidase-like"/>
    <property type="match status" value="1"/>
</dbReference>
<dbReference type="AlphaFoldDB" id="A0A917YNR9"/>
<evidence type="ECO:0000313" key="2">
    <source>
        <dbReference type="EMBL" id="GGO60703.1"/>
    </source>
</evidence>
<keyword evidence="3" id="KW-1185">Reference proteome</keyword>
<protein>
    <submittedName>
        <fullName evidence="2">Serine hydrolase</fullName>
    </submittedName>
</protein>
<proteinExistence type="predicted"/>
<accession>A0A917YNR9</accession>
<dbReference type="Pfam" id="PF00144">
    <property type="entry name" value="Beta-lactamase"/>
    <property type="match status" value="1"/>
</dbReference>
<reference evidence="2" key="1">
    <citation type="journal article" date="2014" name="Int. J. Syst. Evol. Microbiol.">
        <title>Complete genome sequence of Corynebacterium casei LMG S-19264T (=DSM 44701T), isolated from a smear-ripened cheese.</title>
        <authorList>
            <consortium name="US DOE Joint Genome Institute (JGI-PGF)"/>
            <person name="Walter F."/>
            <person name="Albersmeier A."/>
            <person name="Kalinowski J."/>
            <person name="Ruckert C."/>
        </authorList>
    </citation>
    <scope>NUCLEOTIDE SEQUENCE</scope>
    <source>
        <strain evidence="2">CGMCC 4.7368</strain>
    </source>
</reference>
<dbReference type="Gene3D" id="3.40.710.10">
    <property type="entry name" value="DD-peptidase/beta-lactamase superfamily"/>
    <property type="match status" value="1"/>
</dbReference>
<evidence type="ECO:0000313" key="3">
    <source>
        <dbReference type="Proteomes" id="UP000646523"/>
    </source>
</evidence>
<dbReference type="InterPro" id="IPR012338">
    <property type="entry name" value="Beta-lactam/transpept-like"/>
</dbReference>
<evidence type="ECO:0000259" key="1">
    <source>
        <dbReference type="Pfam" id="PF00144"/>
    </source>
</evidence>
<organism evidence="2 3">
    <name type="scientific">Nonomuraea cavernae</name>
    <dbReference type="NCBI Taxonomy" id="2045107"/>
    <lineage>
        <taxon>Bacteria</taxon>
        <taxon>Bacillati</taxon>
        <taxon>Actinomycetota</taxon>
        <taxon>Actinomycetes</taxon>
        <taxon>Streptosporangiales</taxon>
        <taxon>Streptosporangiaceae</taxon>
        <taxon>Nonomuraea</taxon>
    </lineage>
</organism>
<keyword evidence="2" id="KW-0378">Hydrolase</keyword>